<dbReference type="STRING" id="70448.Q01AQ0"/>
<dbReference type="PROSITE" id="PS50405">
    <property type="entry name" value="GST_CTER"/>
    <property type="match status" value="1"/>
</dbReference>
<dbReference type="EMBL" id="CAID01000004">
    <property type="protein sequence ID" value="CAL51748.1"/>
    <property type="molecule type" value="Genomic_DNA"/>
</dbReference>
<dbReference type="EC" id="2.5.1.18" evidence="3"/>
<dbReference type="PANTHER" id="PTHR11571:SF222">
    <property type="entry name" value="GLUTATHIONE TRANSFERASE"/>
    <property type="match status" value="1"/>
</dbReference>
<feature type="domain" description="GST C-terminal" evidence="7">
    <location>
        <begin position="87"/>
        <end position="223"/>
    </location>
</feature>
<organism evidence="8 10">
    <name type="scientific">Ostreococcus tauri</name>
    <name type="common">Marine green alga</name>
    <dbReference type="NCBI Taxonomy" id="70448"/>
    <lineage>
        <taxon>Eukaryota</taxon>
        <taxon>Viridiplantae</taxon>
        <taxon>Chlorophyta</taxon>
        <taxon>Mamiellophyceae</taxon>
        <taxon>Mamiellales</taxon>
        <taxon>Bathycoccaceae</taxon>
        <taxon>Ostreococcus</taxon>
    </lineage>
</organism>
<dbReference type="Gene3D" id="3.40.30.10">
    <property type="entry name" value="Glutaredoxin"/>
    <property type="match status" value="1"/>
</dbReference>
<evidence type="ECO:0000313" key="10">
    <source>
        <dbReference type="Proteomes" id="UP000009170"/>
    </source>
</evidence>
<dbReference type="Proteomes" id="UP000195557">
    <property type="component" value="Unassembled WGS sequence"/>
</dbReference>
<dbReference type="PANTHER" id="PTHR11571">
    <property type="entry name" value="GLUTATHIONE S-TRANSFERASE"/>
    <property type="match status" value="1"/>
</dbReference>
<evidence type="ECO:0000259" key="6">
    <source>
        <dbReference type="PROSITE" id="PS50404"/>
    </source>
</evidence>
<evidence type="ECO:0000256" key="1">
    <source>
        <dbReference type="ARBA" id="ARBA00003701"/>
    </source>
</evidence>
<accession>Q01AQ0</accession>
<accession>A0A454XX94</accession>
<reference evidence="9" key="3">
    <citation type="submission" date="2017-04" db="EMBL/GenBank/DDBJ databases">
        <title>Population genomics of picophytoplankton unveils novel chromosome hypervariability.</title>
        <authorList>
            <consortium name="DOE Joint Genome Institute"/>
            <person name="Blanc-Mathieu R."/>
            <person name="Krasovec M."/>
            <person name="Hebrard M."/>
            <person name="Yau S."/>
            <person name="Desgranges E."/>
            <person name="Martin J."/>
            <person name="Schackwitz W."/>
            <person name="Kuo A."/>
            <person name="Salin G."/>
            <person name="Donnadieu C."/>
            <person name="Desdevises Y."/>
            <person name="Sanchez-Ferandin S."/>
            <person name="Moreau H."/>
            <person name="Rivals E."/>
            <person name="Grigoriev I.V."/>
            <person name="Grimsley N."/>
            <person name="Eyre-Walker A."/>
            <person name="Piganeau G."/>
        </authorList>
    </citation>
    <scope>NUCLEOTIDE SEQUENCE [LARGE SCALE GENOMIC DNA]</scope>
    <source>
        <strain evidence="9">RCC 1115</strain>
    </source>
</reference>
<keyword evidence="4 9" id="KW-0808">Transferase</keyword>
<evidence type="ECO:0000259" key="7">
    <source>
        <dbReference type="PROSITE" id="PS50405"/>
    </source>
</evidence>
<dbReference type="InterPro" id="IPR036282">
    <property type="entry name" value="Glutathione-S-Trfase_C_sf"/>
</dbReference>
<dbReference type="Gene3D" id="1.20.1050.10">
    <property type="match status" value="1"/>
</dbReference>
<dbReference type="InterPro" id="IPR004046">
    <property type="entry name" value="GST_C"/>
</dbReference>
<dbReference type="SFLD" id="SFLDS00019">
    <property type="entry name" value="Glutathione_Transferase_(cytos"/>
    <property type="match status" value="1"/>
</dbReference>
<dbReference type="PROSITE" id="PS50404">
    <property type="entry name" value="GST_NTER"/>
    <property type="match status" value="1"/>
</dbReference>
<dbReference type="AlphaFoldDB" id="Q01AQ0"/>
<comment type="catalytic activity">
    <reaction evidence="5">
        <text>RX + glutathione = an S-substituted glutathione + a halide anion + H(+)</text>
        <dbReference type="Rhea" id="RHEA:16437"/>
        <dbReference type="ChEBI" id="CHEBI:15378"/>
        <dbReference type="ChEBI" id="CHEBI:16042"/>
        <dbReference type="ChEBI" id="CHEBI:17792"/>
        <dbReference type="ChEBI" id="CHEBI:57925"/>
        <dbReference type="ChEBI" id="CHEBI:90779"/>
        <dbReference type="EC" id="2.5.1.18"/>
    </reaction>
</comment>
<dbReference type="RefSeq" id="XP_003078868.1">
    <property type="nucleotide sequence ID" value="XM_003078820.1"/>
</dbReference>
<dbReference type="KEGG" id="ota:OT_ostta04g03320"/>
<accession>A0A1Y5IIX8</accession>
<dbReference type="InterPro" id="IPR050213">
    <property type="entry name" value="GST_superfamily"/>
</dbReference>
<dbReference type="OrthoDB" id="422574at2759"/>
<sequence>MKLELGYWAIRGLGAPARMMLEHSGVDYTDLKYADAASWFAVRKVELLEKNALANLPYVLDGDRVVTHSTAVYEYLGVKLGHDAFDDEDGRWVNAQMLAECYDLRNALMALVYPFNGVTPTKDDFETKCEPHLTSKCIQFYNKFEATLGLRGKKFLVKDTPSSCDFHLWEMLDQHEIIAKRRGVVSPLEQFPKLQKLYAEFRNLPELAKYFASETYTLPMNSIGGGAHVY</sequence>
<evidence type="ECO:0000256" key="5">
    <source>
        <dbReference type="ARBA" id="ARBA00047960"/>
    </source>
</evidence>
<dbReference type="InterPro" id="IPR040079">
    <property type="entry name" value="Glutathione_S-Trfase"/>
</dbReference>
<comment type="function">
    <text evidence="1">Conjugation of reduced glutathione to a wide number of exogenous and endogenous hydrophobic electrophiles.</text>
</comment>
<dbReference type="SUPFAM" id="SSF47616">
    <property type="entry name" value="GST C-terminal domain-like"/>
    <property type="match status" value="1"/>
</dbReference>
<evidence type="ECO:0000313" key="8">
    <source>
        <dbReference type="EMBL" id="CAL51748.1"/>
    </source>
</evidence>
<dbReference type="InterPro" id="IPR004045">
    <property type="entry name" value="Glutathione_S-Trfase_N"/>
</dbReference>
<dbReference type="GeneID" id="9834213"/>
<evidence type="ECO:0000256" key="2">
    <source>
        <dbReference type="ARBA" id="ARBA00005861"/>
    </source>
</evidence>
<gene>
    <name evidence="9" type="ORF">BE221DRAFT_65634</name>
    <name evidence="8" type="ORF">OT_ostta04g03320</name>
</gene>
<reference evidence="8" key="2">
    <citation type="journal article" date="2014" name="BMC Genomics">
        <title>An improved genome of the model marine alga Ostreococcus tauri unfolds by assessing Illumina de novo assemblies.</title>
        <authorList>
            <person name="Blanc-Mathieu R."/>
            <person name="Verhelst B."/>
            <person name="Derelle E."/>
            <person name="Rombauts S."/>
            <person name="Bouget F.Y."/>
            <person name="Carre I."/>
            <person name="Chateau A."/>
            <person name="Eyre-Walker A."/>
            <person name="Grimsley N."/>
            <person name="Moreau H."/>
            <person name="Piegu B."/>
            <person name="Rivals E."/>
            <person name="Schackwitz W."/>
            <person name="Van de Peer Y."/>
            <person name="Piganeau G."/>
        </authorList>
    </citation>
    <scope>NUCLEOTIDE SEQUENCE</scope>
    <source>
        <strain evidence="8">RCC4221</strain>
    </source>
</reference>
<dbReference type="GO" id="GO:0006749">
    <property type="term" value="P:glutathione metabolic process"/>
    <property type="evidence" value="ECO:0007669"/>
    <property type="project" value="TreeGrafter"/>
</dbReference>
<proteinExistence type="inferred from homology"/>
<dbReference type="InterPro" id="IPR036249">
    <property type="entry name" value="Thioredoxin-like_sf"/>
</dbReference>
<name>Q01AQ0_OSTTA</name>
<dbReference type="Pfam" id="PF14497">
    <property type="entry name" value="GST_C_3"/>
    <property type="match status" value="1"/>
</dbReference>
<feature type="domain" description="GST N-terminal" evidence="6">
    <location>
        <begin position="1"/>
        <end position="84"/>
    </location>
</feature>
<reference evidence="8 10" key="1">
    <citation type="journal article" date="2006" name="Proc. Natl. Acad. Sci. U.S.A.">
        <title>Genome analysis of the smallest free-living eukaryote Ostreococcus tauri unveils many unique features.</title>
        <authorList>
            <person name="Derelle E."/>
            <person name="Ferraz C."/>
            <person name="Rombauts S."/>
            <person name="Rouze P."/>
            <person name="Worden A.Z."/>
            <person name="Robbens S."/>
            <person name="Partensky F."/>
            <person name="Degroeve S."/>
            <person name="Echeynie S."/>
            <person name="Cooke R."/>
            <person name="Saeys Y."/>
            <person name="Wuyts J."/>
            <person name="Jabbari K."/>
            <person name="Bowler C."/>
            <person name="Panaud O."/>
            <person name="Piegu B."/>
            <person name="Ball S.G."/>
            <person name="Ral J.-P."/>
            <person name="Bouget F.-Y."/>
            <person name="Piganeau G."/>
            <person name="De Baets B."/>
            <person name="Picard A."/>
            <person name="Delseny M."/>
            <person name="Demaille J."/>
            <person name="Van de Peer Y."/>
            <person name="Moreau H."/>
        </authorList>
    </citation>
    <scope>NUCLEOTIDE SEQUENCE [LARGE SCALE GENOMIC DNA]</scope>
    <source>
        <strain evidence="8 10">OTTH0595</strain>
    </source>
</reference>
<comment type="similarity">
    <text evidence="2">Belongs to the GST superfamily. Mu family.</text>
</comment>
<dbReference type="GO" id="GO:0004364">
    <property type="term" value="F:glutathione transferase activity"/>
    <property type="evidence" value="ECO:0007669"/>
    <property type="project" value="UniProtKB-EC"/>
</dbReference>
<protein>
    <recommendedName>
        <fullName evidence="3">glutathione transferase</fullName>
        <ecNumber evidence="3">2.5.1.18</ecNumber>
    </recommendedName>
</protein>
<dbReference type="Pfam" id="PF02798">
    <property type="entry name" value="GST_N"/>
    <property type="match status" value="1"/>
</dbReference>
<evidence type="ECO:0000313" key="9">
    <source>
        <dbReference type="EMBL" id="OUS49516.1"/>
    </source>
</evidence>
<dbReference type="InParanoid" id="Q01AQ0"/>
<keyword evidence="10" id="KW-1185">Reference proteome</keyword>
<dbReference type="EMBL" id="KZ155771">
    <property type="protein sequence ID" value="OUS49516.1"/>
    <property type="molecule type" value="Genomic_DNA"/>
</dbReference>
<dbReference type="InterPro" id="IPR010987">
    <property type="entry name" value="Glutathione-S-Trfase_C-like"/>
</dbReference>
<dbReference type="Proteomes" id="UP000009170">
    <property type="component" value="Unassembled WGS sequence"/>
</dbReference>
<dbReference type="SUPFAM" id="SSF52833">
    <property type="entry name" value="Thioredoxin-like"/>
    <property type="match status" value="1"/>
</dbReference>
<dbReference type="OMA" id="LCYTDFE"/>
<evidence type="ECO:0000256" key="3">
    <source>
        <dbReference type="ARBA" id="ARBA00012452"/>
    </source>
</evidence>
<evidence type="ECO:0000256" key="4">
    <source>
        <dbReference type="ARBA" id="ARBA00022679"/>
    </source>
</evidence>